<name>A0A9W5VPG0_BACCE</name>
<comment type="caution">
    <text evidence="2">The sequence shown here is derived from an EMBL/GenBank/DDBJ whole genome shotgun (WGS) entry which is preliminary data.</text>
</comment>
<organism evidence="2 3">
    <name type="scientific">Bacillus cereus VD184</name>
    <dbReference type="NCBI Taxonomy" id="1053242"/>
    <lineage>
        <taxon>Bacteria</taxon>
        <taxon>Bacillati</taxon>
        <taxon>Bacillota</taxon>
        <taxon>Bacilli</taxon>
        <taxon>Bacillales</taxon>
        <taxon>Bacillaceae</taxon>
        <taxon>Bacillus</taxon>
        <taxon>Bacillus cereus group</taxon>
    </lineage>
</organism>
<protein>
    <submittedName>
        <fullName evidence="2">Uncharacterized protein</fullName>
    </submittedName>
</protein>
<dbReference type="Proteomes" id="UP000014028">
    <property type="component" value="Unassembled WGS sequence"/>
</dbReference>
<dbReference type="EMBL" id="AHFK01000112">
    <property type="protein sequence ID" value="EOQ01051.1"/>
    <property type="molecule type" value="Genomic_DNA"/>
</dbReference>
<evidence type="ECO:0000256" key="1">
    <source>
        <dbReference type="SAM" id="Coils"/>
    </source>
</evidence>
<sequence>MHVVKILNGNMQLINTHYVATKPTYAQLVGFKNRYEDSEYVTSDEVFSDIELREGERKERLLEEQKQAELERIKQAQQAEGGTN</sequence>
<accession>A0A9W5VPG0</accession>
<gene>
    <name evidence="2" type="ORF">IKC_06559</name>
</gene>
<proteinExistence type="predicted"/>
<keyword evidence="1" id="KW-0175">Coiled coil</keyword>
<evidence type="ECO:0000313" key="2">
    <source>
        <dbReference type="EMBL" id="EOQ01051.1"/>
    </source>
</evidence>
<reference evidence="2 3" key="1">
    <citation type="submission" date="2012-12" db="EMBL/GenBank/DDBJ databases">
        <title>The Genome Sequence of Bacillus cereus VD184.</title>
        <authorList>
            <consortium name="The Broad Institute Genome Sequencing Platform"/>
            <consortium name="The Broad Institute Genome Sequencing Center for Infectious Disease"/>
            <person name="Feldgarden M."/>
            <person name="Van der Auwera G.A."/>
            <person name="Mahillon J."/>
            <person name="Duprez V."/>
            <person name="Timmery S."/>
            <person name="Mattelet C."/>
            <person name="Dierick K."/>
            <person name="Sun M."/>
            <person name="Yu Z."/>
            <person name="Zhu L."/>
            <person name="Hu X."/>
            <person name="Shank E.B."/>
            <person name="Swiecicka I."/>
            <person name="Hansen B.M."/>
            <person name="Andrup L."/>
            <person name="Walker B."/>
            <person name="Young S.K."/>
            <person name="Zeng Q."/>
            <person name="Gargeya S."/>
            <person name="Fitzgerald M."/>
            <person name="Haas B."/>
            <person name="Abouelleil A."/>
            <person name="Alvarado L."/>
            <person name="Arachchi H.M."/>
            <person name="Berlin A.M."/>
            <person name="Chapman S.B."/>
            <person name="Dewar J."/>
            <person name="Goldberg J."/>
            <person name="Griggs A."/>
            <person name="Gujja S."/>
            <person name="Hansen M."/>
            <person name="Howarth C."/>
            <person name="Imamovic A."/>
            <person name="Larimer J."/>
            <person name="McCowan C."/>
            <person name="Murphy C."/>
            <person name="Neiman D."/>
            <person name="Pearson M."/>
            <person name="Priest M."/>
            <person name="Roberts A."/>
            <person name="Saif S."/>
            <person name="Shea T."/>
            <person name="Sisk P."/>
            <person name="Sykes S."/>
            <person name="Wortman J."/>
            <person name="Nusbaum C."/>
            <person name="Birren B."/>
        </authorList>
    </citation>
    <scope>NUCLEOTIDE SEQUENCE [LARGE SCALE GENOMIC DNA]</scope>
    <source>
        <strain evidence="2 3">VD184</strain>
    </source>
</reference>
<dbReference type="RefSeq" id="WP_016124051.1">
    <property type="nucleotide sequence ID" value="NZ_KB976851.1"/>
</dbReference>
<feature type="coiled-coil region" evidence="1">
    <location>
        <begin position="52"/>
        <end position="79"/>
    </location>
</feature>
<dbReference type="AlphaFoldDB" id="A0A9W5VPG0"/>
<evidence type="ECO:0000313" key="3">
    <source>
        <dbReference type="Proteomes" id="UP000014028"/>
    </source>
</evidence>